<evidence type="ECO:0000256" key="1">
    <source>
        <dbReference type="ARBA" id="ARBA00004479"/>
    </source>
</evidence>
<evidence type="ECO:0000256" key="14">
    <source>
        <dbReference type="ARBA" id="ARBA00023170"/>
    </source>
</evidence>
<comment type="catalytic activity">
    <reaction evidence="16 18">
        <text>L-threonyl-[protein] + ATP = O-phospho-L-threonyl-[protein] + ADP + H(+)</text>
        <dbReference type="Rhea" id="RHEA:46608"/>
        <dbReference type="Rhea" id="RHEA-COMP:11060"/>
        <dbReference type="Rhea" id="RHEA-COMP:11605"/>
        <dbReference type="ChEBI" id="CHEBI:15378"/>
        <dbReference type="ChEBI" id="CHEBI:30013"/>
        <dbReference type="ChEBI" id="CHEBI:30616"/>
        <dbReference type="ChEBI" id="CHEBI:61977"/>
        <dbReference type="ChEBI" id="CHEBI:456216"/>
        <dbReference type="EC" id="2.7.11.1"/>
    </reaction>
</comment>
<keyword evidence="13" id="KW-1015">Disulfide bond</keyword>
<keyword evidence="15" id="KW-0325">Glycoprotein</keyword>
<evidence type="ECO:0000313" key="25">
    <source>
        <dbReference type="RefSeq" id="XP_020109073.1"/>
    </source>
</evidence>
<feature type="domain" description="Protein kinase" evidence="22">
    <location>
        <begin position="524"/>
        <end position="799"/>
    </location>
</feature>
<evidence type="ECO:0000259" key="23">
    <source>
        <dbReference type="PROSITE" id="PS50927"/>
    </source>
</evidence>
<reference evidence="24" key="1">
    <citation type="journal article" date="2015" name="Nat. Genet.">
        <title>The pineapple genome and the evolution of CAM photosynthesis.</title>
        <authorList>
            <person name="Ming R."/>
            <person name="VanBuren R."/>
            <person name="Wai C.M."/>
            <person name="Tang H."/>
            <person name="Schatz M.C."/>
            <person name="Bowers J.E."/>
            <person name="Lyons E."/>
            <person name="Wang M.L."/>
            <person name="Chen J."/>
            <person name="Biggers E."/>
            <person name="Zhang J."/>
            <person name="Huang L."/>
            <person name="Zhang L."/>
            <person name="Miao W."/>
            <person name="Zhang J."/>
            <person name="Ye Z."/>
            <person name="Miao C."/>
            <person name="Lin Z."/>
            <person name="Wang H."/>
            <person name="Zhou H."/>
            <person name="Yim W.C."/>
            <person name="Priest H.D."/>
            <person name="Zheng C."/>
            <person name="Woodhouse M."/>
            <person name="Edger P.P."/>
            <person name="Guyot R."/>
            <person name="Guo H.B."/>
            <person name="Guo H."/>
            <person name="Zheng G."/>
            <person name="Singh R."/>
            <person name="Sharma A."/>
            <person name="Min X."/>
            <person name="Zheng Y."/>
            <person name="Lee H."/>
            <person name="Gurtowski J."/>
            <person name="Sedlazeck F.J."/>
            <person name="Harkess A."/>
            <person name="McKain M.R."/>
            <person name="Liao Z."/>
            <person name="Fang J."/>
            <person name="Liu J."/>
            <person name="Zhang X."/>
            <person name="Zhang Q."/>
            <person name="Hu W."/>
            <person name="Qin Y."/>
            <person name="Wang K."/>
            <person name="Chen L.Y."/>
            <person name="Shirley N."/>
            <person name="Lin Y.R."/>
            <person name="Liu L.Y."/>
            <person name="Hernandez A.G."/>
            <person name="Wright C.L."/>
            <person name="Bulone V."/>
            <person name="Tuskan G.A."/>
            <person name="Heath K."/>
            <person name="Zee F."/>
            <person name="Moore P.H."/>
            <person name="Sunkar R."/>
            <person name="Leebens-Mack J.H."/>
            <person name="Mockler T."/>
            <person name="Bennetzen J.L."/>
            <person name="Freeling M."/>
            <person name="Sankoff D."/>
            <person name="Paterson A.H."/>
            <person name="Zhu X."/>
            <person name="Yang X."/>
            <person name="Smith J.A."/>
            <person name="Cushman J.C."/>
            <person name="Paull R.E."/>
            <person name="Yu Q."/>
        </authorList>
    </citation>
    <scope>NUCLEOTIDE SEQUENCE [LARGE SCALE GENOMIC DNA]</scope>
    <source>
        <strain evidence="24">cv. F153</strain>
    </source>
</reference>
<dbReference type="InterPro" id="IPR011009">
    <property type="entry name" value="Kinase-like_dom_sf"/>
</dbReference>
<feature type="binding site" evidence="19">
    <location>
        <position position="562"/>
    </location>
    <ligand>
        <name>ATP</name>
        <dbReference type="ChEBI" id="CHEBI:30616"/>
    </ligand>
</feature>
<evidence type="ECO:0000313" key="24">
    <source>
        <dbReference type="Proteomes" id="UP000515123"/>
    </source>
</evidence>
<dbReference type="CDD" id="cd14066">
    <property type="entry name" value="STKc_IRAK"/>
    <property type="match status" value="1"/>
</dbReference>
<evidence type="ECO:0000256" key="13">
    <source>
        <dbReference type="ARBA" id="ARBA00023157"/>
    </source>
</evidence>
<keyword evidence="14" id="KW-0675">Receptor</keyword>
<evidence type="ECO:0000256" key="16">
    <source>
        <dbReference type="ARBA" id="ARBA00047899"/>
    </source>
</evidence>
<dbReference type="FunFam" id="1.10.510.10:FF:000237">
    <property type="entry name" value="G-type lectin S-receptor-like serine/threonine-protein kinase"/>
    <property type="match status" value="1"/>
</dbReference>
<dbReference type="Gene3D" id="2.90.10.30">
    <property type="match status" value="1"/>
</dbReference>
<dbReference type="InterPro" id="IPR036426">
    <property type="entry name" value="Bulb-type_lectin_dom_sf"/>
</dbReference>
<keyword evidence="7" id="KW-0430">Lectin</keyword>
<evidence type="ECO:0000256" key="8">
    <source>
        <dbReference type="ARBA" id="ARBA00022741"/>
    </source>
</evidence>
<keyword evidence="6 21" id="KW-0732">Signal</keyword>
<dbReference type="SUPFAM" id="SSF51110">
    <property type="entry name" value="alpha-D-mannose-specific plant lectins"/>
    <property type="match status" value="2"/>
</dbReference>
<organism evidence="24 25">
    <name type="scientific">Ananas comosus</name>
    <name type="common">Pineapple</name>
    <name type="synonym">Ananas ananas</name>
    <dbReference type="NCBI Taxonomy" id="4615"/>
    <lineage>
        <taxon>Eukaryota</taxon>
        <taxon>Viridiplantae</taxon>
        <taxon>Streptophyta</taxon>
        <taxon>Embryophyta</taxon>
        <taxon>Tracheophyta</taxon>
        <taxon>Spermatophyta</taxon>
        <taxon>Magnoliopsida</taxon>
        <taxon>Liliopsida</taxon>
        <taxon>Poales</taxon>
        <taxon>Bromeliaceae</taxon>
        <taxon>Bromelioideae</taxon>
        <taxon>Ananas</taxon>
    </lineage>
</organism>
<feature type="chain" id="PRO_5027686605" description="Receptor-like serine/threonine-protein kinase" evidence="21">
    <location>
        <begin position="26"/>
        <end position="815"/>
    </location>
</feature>
<dbReference type="InterPro" id="IPR024171">
    <property type="entry name" value="SRK-like_kinase"/>
</dbReference>
<dbReference type="AlphaFoldDB" id="A0A6P5GT66"/>
<evidence type="ECO:0000256" key="21">
    <source>
        <dbReference type="SAM" id="SignalP"/>
    </source>
</evidence>
<keyword evidence="8 18" id="KW-0547">Nucleotide-binding</keyword>
<comment type="subcellular location">
    <subcellularLocation>
        <location evidence="1">Membrane</location>
        <topology evidence="1">Single-pass type I membrane protein</topology>
    </subcellularLocation>
</comment>
<dbReference type="EC" id="2.7.11.1" evidence="18"/>
<name>A0A6P5GT66_ANACO</name>
<dbReference type="Gene3D" id="1.10.510.10">
    <property type="entry name" value="Transferase(Phosphotransferase) domain 1"/>
    <property type="match status" value="1"/>
</dbReference>
<dbReference type="InterPro" id="IPR051343">
    <property type="entry name" value="G-type_lectin_kinases/EP1-like"/>
</dbReference>
<dbReference type="CDD" id="cd00028">
    <property type="entry name" value="B_lectin"/>
    <property type="match status" value="1"/>
</dbReference>
<evidence type="ECO:0000256" key="19">
    <source>
        <dbReference type="PROSITE-ProRule" id="PRU10141"/>
    </source>
</evidence>
<dbReference type="SMART" id="SM00108">
    <property type="entry name" value="B_lectin"/>
    <property type="match status" value="1"/>
</dbReference>
<dbReference type="InterPro" id="IPR000719">
    <property type="entry name" value="Prot_kinase_dom"/>
</dbReference>
<dbReference type="GeneID" id="109724606"/>
<dbReference type="GO" id="GO:0051707">
    <property type="term" value="P:response to other organism"/>
    <property type="evidence" value="ECO:0007669"/>
    <property type="project" value="UniProtKB-ARBA"/>
</dbReference>
<dbReference type="PROSITE" id="PS50927">
    <property type="entry name" value="BULB_LECTIN"/>
    <property type="match status" value="1"/>
</dbReference>
<keyword evidence="10 18" id="KW-0067">ATP-binding</keyword>
<evidence type="ECO:0000256" key="11">
    <source>
        <dbReference type="ARBA" id="ARBA00022989"/>
    </source>
</evidence>
<dbReference type="SUPFAM" id="SSF56112">
    <property type="entry name" value="Protein kinase-like (PK-like)"/>
    <property type="match status" value="1"/>
</dbReference>
<keyword evidence="5 20" id="KW-0812">Transmembrane</keyword>
<keyword evidence="4 18" id="KW-0808">Transferase</keyword>
<evidence type="ECO:0000256" key="15">
    <source>
        <dbReference type="ARBA" id="ARBA00023180"/>
    </source>
</evidence>
<feature type="signal peptide" evidence="21">
    <location>
        <begin position="1"/>
        <end position="25"/>
    </location>
</feature>
<evidence type="ECO:0000256" key="5">
    <source>
        <dbReference type="ARBA" id="ARBA00022692"/>
    </source>
</evidence>
<gene>
    <name evidence="25" type="primary">LOC109724606</name>
</gene>
<evidence type="ECO:0000256" key="10">
    <source>
        <dbReference type="ARBA" id="ARBA00022840"/>
    </source>
</evidence>
<comment type="similarity">
    <text evidence="18">Belongs to the protein kinase superfamily. Ser/Thr protein kinase family.</text>
</comment>
<evidence type="ECO:0000256" key="4">
    <source>
        <dbReference type="ARBA" id="ARBA00022679"/>
    </source>
</evidence>
<dbReference type="GO" id="GO:0030246">
    <property type="term" value="F:carbohydrate binding"/>
    <property type="evidence" value="ECO:0007669"/>
    <property type="project" value="UniProtKB-KW"/>
</dbReference>
<dbReference type="PANTHER" id="PTHR47976:SF108">
    <property type="entry name" value="G-TYPE LECTIN S-RECEPTOR-LIKE SERINE_THREONINE-PROTEIN KINASE LECRK1"/>
    <property type="match status" value="1"/>
</dbReference>
<feature type="domain" description="Bulb-type lectin" evidence="23">
    <location>
        <begin position="26"/>
        <end position="156"/>
    </location>
</feature>
<evidence type="ECO:0000256" key="6">
    <source>
        <dbReference type="ARBA" id="ARBA00022729"/>
    </source>
</evidence>
<dbReference type="PROSITE" id="PS00107">
    <property type="entry name" value="PROTEIN_KINASE_ATP"/>
    <property type="match status" value="1"/>
</dbReference>
<dbReference type="PROSITE" id="PS00108">
    <property type="entry name" value="PROTEIN_KINASE_ST"/>
    <property type="match status" value="1"/>
</dbReference>
<feature type="transmembrane region" description="Helical" evidence="20">
    <location>
        <begin position="462"/>
        <end position="491"/>
    </location>
</feature>
<dbReference type="InterPro" id="IPR001245">
    <property type="entry name" value="Ser-Thr/Tyr_kinase_cat_dom"/>
</dbReference>
<evidence type="ECO:0000256" key="18">
    <source>
        <dbReference type="PIRNR" id="PIRNR000641"/>
    </source>
</evidence>
<reference evidence="25" key="2">
    <citation type="submission" date="2025-08" db="UniProtKB">
        <authorList>
            <consortium name="RefSeq"/>
        </authorList>
    </citation>
    <scope>IDENTIFICATION</scope>
    <source>
        <tissue evidence="25">Leaf</tissue>
    </source>
</reference>
<keyword evidence="24" id="KW-1185">Reference proteome</keyword>
<dbReference type="OrthoDB" id="1930390at2759"/>
<evidence type="ECO:0000259" key="22">
    <source>
        <dbReference type="PROSITE" id="PS50011"/>
    </source>
</evidence>
<dbReference type="GO" id="GO:0016020">
    <property type="term" value="C:membrane"/>
    <property type="evidence" value="ECO:0007669"/>
    <property type="project" value="UniProtKB-SubCell"/>
</dbReference>
<dbReference type="SMART" id="SM00220">
    <property type="entry name" value="S_TKc"/>
    <property type="match status" value="1"/>
</dbReference>
<dbReference type="Gene3D" id="2.90.10.10">
    <property type="entry name" value="Bulb-type lectin domain"/>
    <property type="match status" value="1"/>
</dbReference>
<evidence type="ECO:0000256" key="12">
    <source>
        <dbReference type="ARBA" id="ARBA00023136"/>
    </source>
</evidence>
<dbReference type="CDD" id="cd01098">
    <property type="entry name" value="PAN_AP_plant"/>
    <property type="match status" value="1"/>
</dbReference>
<dbReference type="GO" id="GO:0004674">
    <property type="term" value="F:protein serine/threonine kinase activity"/>
    <property type="evidence" value="ECO:0007669"/>
    <property type="project" value="UniProtKB-KW"/>
</dbReference>
<dbReference type="Proteomes" id="UP000515123">
    <property type="component" value="Linkage group 19"/>
</dbReference>
<dbReference type="InterPro" id="IPR017441">
    <property type="entry name" value="Protein_kinase_ATP_BS"/>
</dbReference>
<dbReference type="PROSITE" id="PS50011">
    <property type="entry name" value="PROTEIN_KINASE_DOM"/>
    <property type="match status" value="1"/>
</dbReference>
<keyword evidence="3" id="KW-0245">EGF-like domain</keyword>
<sequence>MDTDATNPSLLFLFLLLLLLGRGLSLVAAKSYQNLTVGSSLSSSGPNSSIFSPSGDFAFGFWPLDANSSLFLLAVWFNATSPQVVVWFATNNTDPVQVPAKSTLQLTQASQLSLFDSNGQEVWSPDAANATGVSLLDSGNLVLYDSSGAFPWQSFQNPTDTILPGQSLAENSELRSKMSDSDFSPGRFELAVQGDGNLVFYPVAVPTGHKYHAYWASGTQYAKMLQLVFNSSGSLYYQVENNNQTALTSAAVYSPTDFYQHATLDPDGALRLYIYPKNNNNTKSTDKWNAVGMLPANLCQTIQADSDGGAAACGFNAYCSLDDDQSKQLKCECALGCKFVDTNRTYLGCIPDFAVQSCEQYQRSQYLFLEMPNTDWPGDSYEHYTPTDEDMCRASCLADCLCSVAVFRMPDCWKMKMPLTNGQQGMSVGGKALIKMPKTDASLPNQGPQNPITIVKKDRNTLILVISALLGSSGFLNVLFIIAAAIVSFSFCNRTKNKKNQIAQTMLRSNLRVFTYKELEEATDNFREELGSGGFGIVYKGALAAEFHMAIAVKKLDRAAAKESEQEFTNEVRSIAQTHHKNLVKLLGFCNEGNHRMLVYEYMSNGSLTSFLFGCTRPEWNKRAQIVLGIARGLLYLHEECTTQIIHCDIKSQNILLGDNFIPKISDFGLAKLLRADQTRTNTAIRGTKGYVAPEWFKNSAVTAKVDVYSFGILLLEIVCCRKNVQTEAATEETTVLAYWAYDCFKDGRLDLLVDSDEEAMFDIRRVERFVMVAIWCIQEEPSLRPSMRKVAQMLEGAVAVAVPPDPSSYISSIV</sequence>
<dbReference type="Pfam" id="PF01453">
    <property type="entry name" value="B_lectin"/>
    <property type="match status" value="1"/>
</dbReference>
<accession>A0A6P5GT66</accession>
<dbReference type="FunFam" id="3.30.200.20:FF:000059">
    <property type="entry name" value="S-receptor-like serine/threonine-protein kinase"/>
    <property type="match status" value="1"/>
</dbReference>
<keyword evidence="11 20" id="KW-1133">Transmembrane helix</keyword>
<keyword evidence="12 20" id="KW-0472">Membrane</keyword>
<dbReference type="InterPro" id="IPR008271">
    <property type="entry name" value="Ser/Thr_kinase_AS"/>
</dbReference>
<evidence type="ECO:0000256" key="20">
    <source>
        <dbReference type="SAM" id="Phobius"/>
    </source>
</evidence>
<comment type="catalytic activity">
    <reaction evidence="17 18">
        <text>L-seryl-[protein] + ATP = O-phospho-L-seryl-[protein] + ADP + H(+)</text>
        <dbReference type="Rhea" id="RHEA:17989"/>
        <dbReference type="Rhea" id="RHEA-COMP:9863"/>
        <dbReference type="Rhea" id="RHEA-COMP:11604"/>
        <dbReference type="ChEBI" id="CHEBI:15378"/>
        <dbReference type="ChEBI" id="CHEBI:29999"/>
        <dbReference type="ChEBI" id="CHEBI:30616"/>
        <dbReference type="ChEBI" id="CHEBI:83421"/>
        <dbReference type="ChEBI" id="CHEBI:456216"/>
        <dbReference type="EC" id="2.7.11.1"/>
    </reaction>
</comment>
<evidence type="ECO:0000256" key="9">
    <source>
        <dbReference type="ARBA" id="ARBA00022777"/>
    </source>
</evidence>
<evidence type="ECO:0000256" key="2">
    <source>
        <dbReference type="ARBA" id="ARBA00022527"/>
    </source>
</evidence>
<dbReference type="InterPro" id="IPR001480">
    <property type="entry name" value="Bulb-type_lectin_dom"/>
</dbReference>
<proteinExistence type="inferred from homology"/>
<keyword evidence="2 18" id="KW-0723">Serine/threonine-protein kinase</keyword>
<keyword evidence="9 18" id="KW-0418">Kinase</keyword>
<dbReference type="FunFam" id="2.90.10.30:FF:000001">
    <property type="entry name" value="Serine/threonine-protein kinase"/>
    <property type="match status" value="1"/>
</dbReference>
<protein>
    <recommendedName>
        <fullName evidence="18">Receptor-like serine/threonine-protein kinase</fullName>
        <ecNumber evidence="18">2.7.11.1</ecNumber>
    </recommendedName>
</protein>
<dbReference type="PANTHER" id="PTHR47976">
    <property type="entry name" value="G-TYPE LECTIN S-RECEPTOR-LIKE SERINE/THREONINE-PROTEIN KINASE SD2-5"/>
    <property type="match status" value="1"/>
</dbReference>
<evidence type="ECO:0000256" key="3">
    <source>
        <dbReference type="ARBA" id="ARBA00022536"/>
    </source>
</evidence>
<dbReference type="GO" id="GO:0005524">
    <property type="term" value="F:ATP binding"/>
    <property type="evidence" value="ECO:0007669"/>
    <property type="project" value="UniProtKB-UniRule"/>
</dbReference>
<evidence type="ECO:0000256" key="7">
    <source>
        <dbReference type="ARBA" id="ARBA00022734"/>
    </source>
</evidence>
<dbReference type="PIRSF" id="PIRSF000641">
    <property type="entry name" value="SRK"/>
    <property type="match status" value="1"/>
</dbReference>
<dbReference type="Pfam" id="PF07714">
    <property type="entry name" value="PK_Tyr_Ser-Thr"/>
    <property type="match status" value="1"/>
</dbReference>
<dbReference type="RefSeq" id="XP_020109073.1">
    <property type="nucleotide sequence ID" value="XM_020253484.1"/>
</dbReference>
<evidence type="ECO:0000256" key="17">
    <source>
        <dbReference type="ARBA" id="ARBA00048679"/>
    </source>
</evidence>
<dbReference type="Gene3D" id="3.30.200.20">
    <property type="entry name" value="Phosphorylase Kinase, domain 1"/>
    <property type="match status" value="1"/>
</dbReference>